<dbReference type="EMBL" id="VSSQ01001710">
    <property type="protein sequence ID" value="MPM10565.1"/>
    <property type="molecule type" value="Genomic_DNA"/>
</dbReference>
<dbReference type="AlphaFoldDB" id="A0A644X335"/>
<gene>
    <name evidence="1" type="ORF">SDC9_56897</name>
</gene>
<organism evidence="1">
    <name type="scientific">bioreactor metagenome</name>
    <dbReference type="NCBI Taxonomy" id="1076179"/>
    <lineage>
        <taxon>unclassified sequences</taxon>
        <taxon>metagenomes</taxon>
        <taxon>ecological metagenomes</taxon>
    </lineage>
</organism>
<sequence length="149" mass="17352">MNSNRKIYADGLLEITGDFLEQLSLIEKKIGEDYLINKGLFLMMYSYFEETVREMMSEVLLVFPEKLPKETCTITRDQLGIVAKDGHKTIIETELYSIFMKGVRVQLENLLKILLNKEYKKNISDKNAISDKTKETLQKLEEISLLCQY</sequence>
<proteinExistence type="predicted"/>
<comment type="caution">
    <text evidence="1">The sequence shown here is derived from an EMBL/GenBank/DDBJ whole genome shotgun (WGS) entry which is preliminary data.</text>
</comment>
<name>A0A644X335_9ZZZZ</name>
<evidence type="ECO:0000313" key="1">
    <source>
        <dbReference type="EMBL" id="MPM10565.1"/>
    </source>
</evidence>
<protein>
    <submittedName>
        <fullName evidence="1">Uncharacterized protein</fullName>
    </submittedName>
</protein>
<reference evidence="1" key="1">
    <citation type="submission" date="2019-08" db="EMBL/GenBank/DDBJ databases">
        <authorList>
            <person name="Kucharzyk K."/>
            <person name="Murdoch R.W."/>
            <person name="Higgins S."/>
            <person name="Loffler F."/>
        </authorList>
    </citation>
    <scope>NUCLEOTIDE SEQUENCE</scope>
</reference>
<accession>A0A644X335</accession>